<sequence length="523" mass="58608">MAEERAQIDAFRRSFAFEDVYISFTGEEWEILDENQKRLYCNLMMETFAQVMSLGLAVSRNRIMSQREPEREPVIPNRADMAPTEADVIRESPGPNCSHNVENNDASSEEGTSIKISDVRTLQVGASVQNSHPCDMCDPILKDIFCLAGEQETSPALQPYSCESCGRTFWFSTNLAQTPRQQSGETVPKMEKGQASSVKSCRCHALETACTSREGEEDSLASPGLVQIHATHNSEEPYGSSGCAEAFHTEQMDYQCSESGEDFSHKEEYFQTQAIPMREKTYDCSHCGQVFSDNSYLLLHKETHSSATRYKCNDCGIFFCCNSNLRTHQRTHPGSKSFECAECGKSFSRKSYIAHHQRIHTGARPYECNQCGKAFSRKDTLTQHQKTHSGDRPLKCSTCGKGFIRKDVLAQHEKIHTRENSVCDECGKSFSHSSYLKTHKRIHSGTRPYVCNECGKTYISRHHLSQHKKVHTTVKTTDEVNVGNSMLTIPGSSNSRDLTPEQGIIGSVNVEEPLEDSPTLLGK</sequence>
<feature type="domain" description="C2H2-type" evidence="12">
    <location>
        <begin position="310"/>
        <end position="337"/>
    </location>
</feature>
<dbReference type="Proteomes" id="UP000694856">
    <property type="component" value="Chromosome X"/>
</dbReference>
<reference evidence="15" key="1">
    <citation type="submission" date="2025-08" db="UniProtKB">
        <authorList>
            <consortium name="RefSeq"/>
        </authorList>
    </citation>
    <scope>IDENTIFICATION</scope>
    <source>
        <tissue evidence="15">Ear skin</tissue>
    </source>
</reference>
<dbReference type="FunFam" id="3.30.160.60:FF:000017">
    <property type="entry name" value="zinc finger protein 62 homolog"/>
    <property type="match status" value="1"/>
</dbReference>
<dbReference type="GO" id="GO:0006355">
    <property type="term" value="P:regulation of DNA-templated transcription"/>
    <property type="evidence" value="ECO:0007669"/>
    <property type="project" value="InterPro"/>
</dbReference>
<evidence type="ECO:0000256" key="9">
    <source>
        <dbReference type="ARBA" id="ARBA00023242"/>
    </source>
</evidence>
<evidence type="ECO:0000256" key="3">
    <source>
        <dbReference type="ARBA" id="ARBA00022723"/>
    </source>
</evidence>
<keyword evidence="7" id="KW-0805">Transcription regulation</keyword>
<gene>
    <name evidence="15" type="primary">LOC102504567</name>
</gene>
<dbReference type="InterPro" id="IPR036236">
    <property type="entry name" value="Znf_C2H2_sf"/>
</dbReference>
<dbReference type="SUPFAM" id="SSF109640">
    <property type="entry name" value="KRAB domain (Kruppel-associated box)"/>
    <property type="match status" value="1"/>
</dbReference>
<keyword evidence="5 10" id="KW-0863">Zinc-finger</keyword>
<feature type="compositionally biased region" description="Polar residues" evidence="11">
    <location>
        <begin position="95"/>
        <end position="112"/>
    </location>
</feature>
<evidence type="ECO:0000256" key="6">
    <source>
        <dbReference type="ARBA" id="ARBA00022833"/>
    </source>
</evidence>
<feature type="domain" description="C2H2-type" evidence="12">
    <location>
        <begin position="449"/>
        <end position="476"/>
    </location>
</feature>
<evidence type="ECO:0000313" key="14">
    <source>
        <dbReference type="Proteomes" id="UP000694856"/>
    </source>
</evidence>
<feature type="domain" description="C2H2-type" evidence="12">
    <location>
        <begin position="366"/>
        <end position="393"/>
    </location>
</feature>
<evidence type="ECO:0000256" key="7">
    <source>
        <dbReference type="ARBA" id="ARBA00023015"/>
    </source>
</evidence>
<evidence type="ECO:0000259" key="13">
    <source>
        <dbReference type="PROSITE" id="PS50805"/>
    </source>
</evidence>
<evidence type="ECO:0000313" key="15">
    <source>
        <dbReference type="RefSeq" id="XP_032330538.1"/>
    </source>
</evidence>
<dbReference type="FunFam" id="3.30.160.60:FF:000739">
    <property type="entry name" value="Zgc:171418 protein"/>
    <property type="match status" value="1"/>
</dbReference>
<dbReference type="InterPro" id="IPR050331">
    <property type="entry name" value="Zinc_finger"/>
</dbReference>
<feature type="domain" description="C2H2-type" evidence="12">
    <location>
        <begin position="282"/>
        <end position="309"/>
    </location>
</feature>
<dbReference type="InterPro" id="IPR036051">
    <property type="entry name" value="KRAB_dom_sf"/>
</dbReference>
<feature type="domain" description="C2H2-type" evidence="12">
    <location>
        <begin position="160"/>
        <end position="187"/>
    </location>
</feature>
<evidence type="ECO:0000256" key="1">
    <source>
        <dbReference type="ARBA" id="ARBA00004123"/>
    </source>
</evidence>
<dbReference type="GeneID" id="102504567"/>
<dbReference type="FunFam" id="3.30.160.60:FF:000003">
    <property type="entry name" value="Zinc finger protein 3 homolog"/>
    <property type="match status" value="1"/>
</dbReference>
<evidence type="ECO:0000256" key="4">
    <source>
        <dbReference type="ARBA" id="ARBA00022737"/>
    </source>
</evidence>
<dbReference type="SUPFAM" id="SSF57667">
    <property type="entry name" value="beta-beta-alpha zinc fingers"/>
    <property type="match status" value="4"/>
</dbReference>
<protein>
    <submittedName>
        <fullName evidence="15">Zinc finger protein 134-like</fullName>
    </submittedName>
</protein>
<keyword evidence="3" id="KW-0479">Metal-binding</keyword>
<dbReference type="Pfam" id="PF00096">
    <property type="entry name" value="zf-C2H2"/>
    <property type="match status" value="7"/>
</dbReference>
<feature type="domain" description="C2H2-type" evidence="12">
    <location>
        <begin position="421"/>
        <end position="448"/>
    </location>
</feature>
<name>A0A8B8SJX9_CAMFR</name>
<evidence type="ECO:0000259" key="12">
    <source>
        <dbReference type="PROSITE" id="PS50157"/>
    </source>
</evidence>
<dbReference type="SMART" id="SM00355">
    <property type="entry name" value="ZnF_C2H2"/>
    <property type="match status" value="7"/>
</dbReference>
<dbReference type="InterPro" id="IPR001909">
    <property type="entry name" value="KRAB"/>
</dbReference>
<dbReference type="GO" id="GO:0008270">
    <property type="term" value="F:zinc ion binding"/>
    <property type="evidence" value="ECO:0007669"/>
    <property type="project" value="UniProtKB-KW"/>
</dbReference>
<feature type="region of interest" description="Disordered" evidence="11">
    <location>
        <begin position="90"/>
        <end position="112"/>
    </location>
</feature>
<dbReference type="PROSITE" id="PS00028">
    <property type="entry name" value="ZINC_FINGER_C2H2_1"/>
    <property type="match status" value="7"/>
</dbReference>
<dbReference type="Pfam" id="PF01352">
    <property type="entry name" value="KRAB"/>
    <property type="match status" value="1"/>
</dbReference>
<organism evidence="14 15">
    <name type="scientific">Camelus ferus</name>
    <name type="common">Wild bactrian camel</name>
    <name type="synonym">Camelus bactrianus ferus</name>
    <dbReference type="NCBI Taxonomy" id="419612"/>
    <lineage>
        <taxon>Eukaryota</taxon>
        <taxon>Metazoa</taxon>
        <taxon>Chordata</taxon>
        <taxon>Craniata</taxon>
        <taxon>Vertebrata</taxon>
        <taxon>Euteleostomi</taxon>
        <taxon>Mammalia</taxon>
        <taxon>Eutheria</taxon>
        <taxon>Laurasiatheria</taxon>
        <taxon>Artiodactyla</taxon>
        <taxon>Tylopoda</taxon>
        <taxon>Camelidae</taxon>
        <taxon>Camelus</taxon>
    </lineage>
</organism>
<dbReference type="PROSITE" id="PS50157">
    <property type="entry name" value="ZINC_FINGER_C2H2_2"/>
    <property type="match status" value="8"/>
</dbReference>
<dbReference type="PANTHER" id="PTHR16515">
    <property type="entry name" value="PR DOMAIN ZINC FINGER PROTEIN"/>
    <property type="match status" value="1"/>
</dbReference>
<dbReference type="RefSeq" id="XP_032330538.1">
    <property type="nucleotide sequence ID" value="XM_032474647.1"/>
</dbReference>
<dbReference type="GO" id="GO:0005634">
    <property type="term" value="C:nucleus"/>
    <property type="evidence" value="ECO:0007669"/>
    <property type="project" value="UniProtKB-SubCell"/>
</dbReference>
<dbReference type="Gene3D" id="6.10.140.140">
    <property type="match status" value="1"/>
</dbReference>
<dbReference type="Gene3D" id="3.30.160.60">
    <property type="entry name" value="Classic Zinc Finger"/>
    <property type="match status" value="7"/>
</dbReference>
<dbReference type="PROSITE" id="PS50805">
    <property type="entry name" value="KRAB"/>
    <property type="match status" value="1"/>
</dbReference>
<dbReference type="InterPro" id="IPR013087">
    <property type="entry name" value="Znf_C2H2_type"/>
</dbReference>
<evidence type="ECO:0000256" key="8">
    <source>
        <dbReference type="ARBA" id="ARBA00023163"/>
    </source>
</evidence>
<evidence type="ECO:0000256" key="10">
    <source>
        <dbReference type="PROSITE-ProRule" id="PRU00042"/>
    </source>
</evidence>
<dbReference type="FunFam" id="3.30.160.60:FF:000295">
    <property type="entry name" value="zinc finger protein 19"/>
    <property type="match status" value="1"/>
</dbReference>
<accession>A0A8B8SJX9</accession>
<feature type="domain" description="C2H2-type" evidence="12">
    <location>
        <begin position="338"/>
        <end position="365"/>
    </location>
</feature>
<evidence type="ECO:0000256" key="11">
    <source>
        <dbReference type="SAM" id="MobiDB-lite"/>
    </source>
</evidence>
<keyword evidence="6" id="KW-0862">Zinc</keyword>
<evidence type="ECO:0000256" key="5">
    <source>
        <dbReference type="ARBA" id="ARBA00022771"/>
    </source>
</evidence>
<dbReference type="AlphaFoldDB" id="A0A8B8SJX9"/>
<dbReference type="FunFam" id="3.30.160.60:FF:000060">
    <property type="entry name" value="zinc finger protein 436"/>
    <property type="match status" value="1"/>
</dbReference>
<dbReference type="SMART" id="SM00349">
    <property type="entry name" value="KRAB"/>
    <property type="match status" value="1"/>
</dbReference>
<feature type="domain" description="C2H2-type" evidence="12">
    <location>
        <begin position="394"/>
        <end position="421"/>
    </location>
</feature>
<evidence type="ECO:0000256" key="2">
    <source>
        <dbReference type="ARBA" id="ARBA00006991"/>
    </source>
</evidence>
<dbReference type="PANTHER" id="PTHR16515:SF66">
    <property type="entry name" value="C2H2-TYPE DOMAIN-CONTAINING PROTEIN"/>
    <property type="match status" value="1"/>
</dbReference>
<dbReference type="KEGG" id="cfr:102504567"/>
<comment type="similarity">
    <text evidence="2">Belongs to the krueppel C2H2-type zinc-finger protein family.</text>
</comment>
<dbReference type="FunFam" id="3.30.160.60:FF:000200">
    <property type="entry name" value="zinc finger protein 510 isoform X2"/>
    <property type="match status" value="1"/>
</dbReference>
<dbReference type="FunFam" id="3.30.160.60:FF:000414">
    <property type="entry name" value="Zinc finger protein 398"/>
    <property type="match status" value="1"/>
</dbReference>
<comment type="subcellular location">
    <subcellularLocation>
        <location evidence="1">Nucleus</location>
    </subcellularLocation>
</comment>
<keyword evidence="8" id="KW-0804">Transcription</keyword>
<keyword evidence="14" id="KW-1185">Reference proteome</keyword>
<keyword evidence="9" id="KW-0539">Nucleus</keyword>
<proteinExistence type="inferred from homology"/>
<feature type="domain" description="KRAB" evidence="13">
    <location>
        <begin position="15"/>
        <end position="86"/>
    </location>
</feature>
<keyword evidence="4" id="KW-0677">Repeat</keyword>
<dbReference type="CDD" id="cd07765">
    <property type="entry name" value="KRAB_A-box"/>
    <property type="match status" value="1"/>
</dbReference>